<gene>
    <name evidence="10" type="ORF">J0911_09775</name>
</gene>
<keyword evidence="4" id="KW-0418">Kinase</keyword>
<dbReference type="SUPFAM" id="SSF53067">
    <property type="entry name" value="Actin-like ATPase domain"/>
    <property type="match status" value="3"/>
</dbReference>
<evidence type="ECO:0000256" key="1">
    <source>
        <dbReference type="ARBA" id="ARBA00009156"/>
    </source>
</evidence>
<sequence length="591" mass="61265">MSAAESRAACDAAGPDTAFIAVDLGATSGRVMLGVLQPGATVAAPDEARVELVECGRFPNGPAPHDGGLRWDVDALWRGIVAGLREAASVAAGRGLEVRGIGVDSWAVDHGLLDDGGALLARPWCYRDPRTDAARERVYARIPFAEHYAVNGLQDLPFTSVFQFVAGATGTGGPDTADPGHTSTAVAKAAAVAKGAAVAETAEWSRAAQVLLVPDLITYRLTGRRVAEVTNASTTGLLDVRTRTWSDAYIARLVTAFPELGDLRARLPELVEPGTAVGHLLPEVREATGLAGVPVFAVASHDTASAVAATPLPAAAQRLSGPATSTPLPPLTTTVARRDEPVQDGVAPGPGEGPTPGETAAYISSGTWSLVGLELDEPVLSEASREANFTNELGIDGTVRYLRNVMGLWILDECVRQWSQEDGRPVDLPALLEEAAREPGGRCLVEVDGEEFLAPGDMPGRVRAAMGRQRPPAVAESRPATARVVLDSLAAAYARVVRQAGELAGVRVTAIHVVGGGSRNELLNRLTAEASGLPVHAGPVEATALGNILVQARAAGALTGPAGAPATLSGLRATVRASTDLRGYEPRRPVS</sequence>
<keyword evidence="3" id="KW-0547">Nucleotide-binding</keyword>
<dbReference type="Gene3D" id="3.30.420.40">
    <property type="match status" value="2"/>
</dbReference>
<dbReference type="CDD" id="cd07771">
    <property type="entry name" value="ASKHA_NBD_FGGY_RhaB-like"/>
    <property type="match status" value="1"/>
</dbReference>
<evidence type="ECO:0000256" key="5">
    <source>
        <dbReference type="ARBA" id="ARBA00022840"/>
    </source>
</evidence>
<protein>
    <submittedName>
        <fullName evidence="10">Rhamnulokinase</fullName>
    </submittedName>
</protein>
<dbReference type="InterPro" id="IPR013449">
    <property type="entry name" value="Rhamnulokinase"/>
</dbReference>
<dbReference type="PANTHER" id="PTHR10196">
    <property type="entry name" value="SUGAR KINASE"/>
    <property type="match status" value="1"/>
</dbReference>
<keyword evidence="11" id="KW-1185">Reference proteome</keyword>
<dbReference type="InterPro" id="IPR018485">
    <property type="entry name" value="FGGY_C"/>
</dbReference>
<evidence type="ECO:0000313" key="10">
    <source>
        <dbReference type="EMBL" id="MBO0609318.1"/>
    </source>
</evidence>
<keyword evidence="6" id="KW-1015">Disulfide bond</keyword>
<evidence type="ECO:0000259" key="9">
    <source>
        <dbReference type="Pfam" id="PF02782"/>
    </source>
</evidence>
<evidence type="ECO:0000313" key="11">
    <source>
        <dbReference type="Proteomes" id="UP000664617"/>
    </source>
</evidence>
<keyword evidence="7" id="KW-0684">Rhamnose metabolism</keyword>
<evidence type="ECO:0000256" key="2">
    <source>
        <dbReference type="ARBA" id="ARBA00022679"/>
    </source>
</evidence>
<dbReference type="RefSeq" id="WP_207275282.1">
    <property type="nucleotide sequence ID" value="NZ_JAFMPK010000039.1"/>
</dbReference>
<proteinExistence type="inferred from homology"/>
<evidence type="ECO:0000256" key="3">
    <source>
        <dbReference type="ARBA" id="ARBA00022741"/>
    </source>
</evidence>
<evidence type="ECO:0000256" key="6">
    <source>
        <dbReference type="ARBA" id="ARBA00023157"/>
    </source>
</evidence>
<evidence type="ECO:0000256" key="7">
    <source>
        <dbReference type="ARBA" id="ARBA00023308"/>
    </source>
</evidence>
<dbReference type="Pfam" id="PF02782">
    <property type="entry name" value="FGGY_C"/>
    <property type="match status" value="1"/>
</dbReference>
<comment type="similarity">
    <text evidence="1">Belongs to the FGGY kinase family.</text>
</comment>
<accession>A0ABS3I8I1</accession>
<dbReference type="InterPro" id="IPR018484">
    <property type="entry name" value="FGGY_N"/>
</dbReference>
<dbReference type="EMBL" id="JAFMPK010000039">
    <property type="protein sequence ID" value="MBO0609318.1"/>
    <property type="molecule type" value="Genomic_DNA"/>
</dbReference>
<keyword evidence="5" id="KW-0067">ATP-binding</keyword>
<reference evidence="11" key="1">
    <citation type="submission" date="2023-07" db="EMBL/GenBank/DDBJ databases">
        <title>Myceligenerans salitolerans sp. nov., a halotolerant actinomycete isolated from a salt lake in Xinjiang, China.</title>
        <authorList>
            <person name="Guan T."/>
        </authorList>
    </citation>
    <scope>NUCLEOTIDE SEQUENCE [LARGE SCALE GENOMIC DNA]</scope>
    <source>
        <strain evidence="11">XHU 5031</strain>
    </source>
</reference>
<evidence type="ECO:0000259" key="8">
    <source>
        <dbReference type="Pfam" id="PF00370"/>
    </source>
</evidence>
<feature type="domain" description="Carbohydrate kinase FGGY N-terminal" evidence="8">
    <location>
        <begin position="205"/>
        <end position="306"/>
    </location>
</feature>
<feature type="domain" description="Carbohydrate kinase FGGY C-terminal" evidence="9">
    <location>
        <begin position="361"/>
        <end position="555"/>
    </location>
</feature>
<dbReference type="PANTHER" id="PTHR10196:SF93">
    <property type="entry name" value="L-RHAMNULOKINASE"/>
    <property type="match status" value="1"/>
</dbReference>
<organism evidence="10 11">
    <name type="scientific">Myceligenerans salitolerans</name>
    <dbReference type="NCBI Taxonomy" id="1230528"/>
    <lineage>
        <taxon>Bacteria</taxon>
        <taxon>Bacillati</taxon>
        <taxon>Actinomycetota</taxon>
        <taxon>Actinomycetes</taxon>
        <taxon>Micrococcales</taxon>
        <taxon>Promicromonosporaceae</taxon>
        <taxon>Myceligenerans</taxon>
    </lineage>
</organism>
<comment type="caution">
    <text evidence="10">The sequence shown here is derived from an EMBL/GenBank/DDBJ whole genome shotgun (WGS) entry which is preliminary data.</text>
</comment>
<dbReference type="Proteomes" id="UP000664617">
    <property type="component" value="Unassembled WGS sequence"/>
</dbReference>
<dbReference type="InterPro" id="IPR043129">
    <property type="entry name" value="ATPase_NBD"/>
</dbReference>
<dbReference type="Pfam" id="PF00370">
    <property type="entry name" value="FGGY_N"/>
    <property type="match status" value="1"/>
</dbReference>
<keyword evidence="2" id="KW-0808">Transferase</keyword>
<evidence type="ECO:0000256" key="4">
    <source>
        <dbReference type="ARBA" id="ARBA00022777"/>
    </source>
</evidence>
<name>A0ABS3I8I1_9MICO</name>